<dbReference type="SUPFAM" id="SSF81383">
    <property type="entry name" value="F-box domain"/>
    <property type="match status" value="1"/>
</dbReference>
<dbReference type="EMBL" id="VEPZ02000946">
    <property type="protein sequence ID" value="KAE8708337.1"/>
    <property type="molecule type" value="Genomic_DNA"/>
</dbReference>
<dbReference type="Pfam" id="PF00646">
    <property type="entry name" value="F-box"/>
    <property type="match status" value="1"/>
</dbReference>
<organism evidence="2 3">
    <name type="scientific">Hibiscus syriacus</name>
    <name type="common">Rose of Sharon</name>
    <dbReference type="NCBI Taxonomy" id="106335"/>
    <lineage>
        <taxon>Eukaryota</taxon>
        <taxon>Viridiplantae</taxon>
        <taxon>Streptophyta</taxon>
        <taxon>Embryophyta</taxon>
        <taxon>Tracheophyta</taxon>
        <taxon>Spermatophyta</taxon>
        <taxon>Magnoliopsida</taxon>
        <taxon>eudicotyledons</taxon>
        <taxon>Gunneridae</taxon>
        <taxon>Pentapetalae</taxon>
        <taxon>rosids</taxon>
        <taxon>malvids</taxon>
        <taxon>Malvales</taxon>
        <taxon>Malvaceae</taxon>
        <taxon>Malvoideae</taxon>
        <taxon>Hibiscus</taxon>
    </lineage>
</organism>
<protein>
    <recommendedName>
        <fullName evidence="1">F-box domain-containing protein</fullName>
    </recommendedName>
</protein>
<comment type="caution">
    <text evidence="2">The sequence shown here is derived from an EMBL/GenBank/DDBJ whole genome shotgun (WGS) entry which is preliminary data.</text>
</comment>
<name>A0A6A3AXY1_HIBSY</name>
<dbReference type="SMART" id="SM00256">
    <property type="entry name" value="FBOX"/>
    <property type="match status" value="1"/>
</dbReference>
<accession>A0A6A3AXY1</accession>
<gene>
    <name evidence="2" type="ORF">F3Y22_tig00110346pilonHSYRG00132</name>
</gene>
<dbReference type="Proteomes" id="UP000436088">
    <property type="component" value="Unassembled WGS sequence"/>
</dbReference>
<sequence length="143" mass="16639">MKPKLMNRSAEEIGNNHDLLTQLLLRLPTKSLLKFKCVSKQWLSLISDPQFCLSHTRHQHRDDDRFLEPTALLLKVHDIFSPEFDVVPLKHYSEVPFFDYMSSSNFDLIQSCNGLFLLESLEYDDTDDEDDPVLGYFICNPTT</sequence>
<dbReference type="InterPro" id="IPR001810">
    <property type="entry name" value="F-box_dom"/>
</dbReference>
<dbReference type="InterPro" id="IPR036047">
    <property type="entry name" value="F-box-like_dom_sf"/>
</dbReference>
<dbReference type="InterPro" id="IPR050796">
    <property type="entry name" value="SCF_F-box_component"/>
</dbReference>
<keyword evidence="3" id="KW-1185">Reference proteome</keyword>
<proteinExistence type="predicted"/>
<dbReference type="Gene3D" id="1.20.1280.50">
    <property type="match status" value="1"/>
</dbReference>
<evidence type="ECO:0000313" key="2">
    <source>
        <dbReference type="EMBL" id="KAE8708337.1"/>
    </source>
</evidence>
<dbReference type="PANTHER" id="PTHR31672:SF13">
    <property type="entry name" value="F-BOX PROTEIN CPR30-LIKE"/>
    <property type="match status" value="1"/>
</dbReference>
<dbReference type="PANTHER" id="PTHR31672">
    <property type="entry name" value="BNACNNG10540D PROTEIN"/>
    <property type="match status" value="1"/>
</dbReference>
<evidence type="ECO:0000259" key="1">
    <source>
        <dbReference type="SMART" id="SM00256"/>
    </source>
</evidence>
<evidence type="ECO:0000313" key="3">
    <source>
        <dbReference type="Proteomes" id="UP000436088"/>
    </source>
</evidence>
<feature type="domain" description="F-box" evidence="1">
    <location>
        <begin position="15"/>
        <end position="55"/>
    </location>
</feature>
<reference evidence="2" key="1">
    <citation type="submission" date="2019-09" db="EMBL/GenBank/DDBJ databases">
        <title>Draft genome information of white flower Hibiscus syriacus.</title>
        <authorList>
            <person name="Kim Y.-M."/>
        </authorList>
    </citation>
    <scope>NUCLEOTIDE SEQUENCE [LARGE SCALE GENOMIC DNA]</scope>
    <source>
        <strain evidence="2">YM2019G1</strain>
    </source>
</reference>
<dbReference type="AlphaFoldDB" id="A0A6A3AXY1"/>